<dbReference type="Proteomes" id="UP000681027">
    <property type="component" value="Unassembled WGS sequence"/>
</dbReference>
<evidence type="ECO:0000259" key="1">
    <source>
        <dbReference type="Pfam" id="PF12674"/>
    </source>
</evidence>
<feature type="domain" description="Putative zinc ribbon" evidence="1">
    <location>
        <begin position="6"/>
        <end position="84"/>
    </location>
</feature>
<name>A0ABS5NY07_9BACI</name>
<evidence type="ECO:0000313" key="3">
    <source>
        <dbReference type="Proteomes" id="UP000681027"/>
    </source>
</evidence>
<reference evidence="2 3" key="1">
    <citation type="submission" date="2021-05" db="EMBL/GenBank/DDBJ databases">
        <title>Novel Bacillus species.</title>
        <authorList>
            <person name="Liu G."/>
        </authorList>
    </citation>
    <scope>NUCLEOTIDE SEQUENCE [LARGE SCALE GENOMIC DNA]</scope>
    <source>
        <strain evidence="2 3">FJAT-49705</strain>
    </source>
</reference>
<dbReference type="EMBL" id="JAGYPM010000005">
    <property type="protein sequence ID" value="MBS4192729.1"/>
    <property type="molecule type" value="Genomic_DNA"/>
</dbReference>
<dbReference type="InterPro" id="IPR025868">
    <property type="entry name" value="Zn_ribbon_dom_put"/>
</dbReference>
<proteinExistence type="predicted"/>
<evidence type="ECO:0000313" key="2">
    <source>
        <dbReference type="EMBL" id="MBS4192729.1"/>
    </source>
</evidence>
<dbReference type="RefSeq" id="WP_213104177.1">
    <property type="nucleotide sequence ID" value="NZ_JAGYPM010000005.1"/>
</dbReference>
<gene>
    <name evidence="2" type="ORF">KHA94_21540</name>
</gene>
<organism evidence="2 3">
    <name type="scientific">Cytobacillus citreus</name>
    <dbReference type="NCBI Taxonomy" id="2833586"/>
    <lineage>
        <taxon>Bacteria</taxon>
        <taxon>Bacillati</taxon>
        <taxon>Bacillota</taxon>
        <taxon>Bacilli</taxon>
        <taxon>Bacillales</taxon>
        <taxon>Bacillaceae</taxon>
        <taxon>Cytobacillus</taxon>
    </lineage>
</organism>
<keyword evidence="3" id="KW-1185">Reference proteome</keyword>
<protein>
    <submittedName>
        <fullName evidence="2">Zinc ribbon domain-containing protein</fullName>
    </submittedName>
</protein>
<dbReference type="Pfam" id="PF12674">
    <property type="entry name" value="Zn_ribbon_2"/>
    <property type="match status" value="1"/>
</dbReference>
<comment type="caution">
    <text evidence="2">The sequence shown here is derived from an EMBL/GenBank/DDBJ whole genome shotgun (WGS) entry which is preliminary data.</text>
</comment>
<accession>A0ABS5NY07</accession>
<sequence length="86" mass="9995">MNTIHCQSCGMPVNEEKLFGTEKDGARSAEYCVYCYEDGEYKQANMTLTDMINLCVPFLKEDGKSEEEARTMLNEFLPTLKRWRNK</sequence>